<gene>
    <name evidence="3" type="ORF">KP014_10450</name>
</gene>
<dbReference type="InterPro" id="IPR013762">
    <property type="entry name" value="Integrase-like_cat_sf"/>
</dbReference>
<dbReference type="Gene3D" id="1.10.443.10">
    <property type="entry name" value="Intergrase catalytic core"/>
    <property type="match status" value="1"/>
</dbReference>
<dbReference type="InterPro" id="IPR002104">
    <property type="entry name" value="Integrase_catalytic"/>
</dbReference>
<dbReference type="Proteomes" id="UP000683429">
    <property type="component" value="Chromosome"/>
</dbReference>
<evidence type="ECO:0000256" key="1">
    <source>
        <dbReference type="ARBA" id="ARBA00023172"/>
    </source>
</evidence>
<dbReference type="EMBL" id="CP076607">
    <property type="protein sequence ID" value="QWU17519.1"/>
    <property type="molecule type" value="Genomic_DNA"/>
</dbReference>
<sequence length="126" mass="14801">MYLRFWWNQGSISGYDLRSLRCSRPDRHDVRIRRHGNGRGPLSTATNTWAKFLKKYKFLHVKLHGLRHTAATLLREHGADQRSIQKFLRHAKLETTDRYTHEAETVNRALIEPLEALNPKNLKFAP</sequence>
<dbReference type="InterPro" id="IPR011010">
    <property type="entry name" value="DNA_brk_join_enz"/>
</dbReference>
<name>A0ABX8HIT2_9BACL</name>
<evidence type="ECO:0000259" key="2">
    <source>
        <dbReference type="PROSITE" id="PS51898"/>
    </source>
</evidence>
<reference evidence="3 4" key="1">
    <citation type="submission" date="2021-06" db="EMBL/GenBank/DDBJ databases">
        <title>Whole genome sequence of Paenibacillus sophorae DSM23020 for comparative genomics.</title>
        <authorList>
            <person name="Kim M.-J."/>
            <person name="Lee G."/>
            <person name="Shin J.-H."/>
        </authorList>
    </citation>
    <scope>NUCLEOTIDE SEQUENCE [LARGE SCALE GENOMIC DNA]</scope>
    <source>
        <strain evidence="3 4">DSM 23020</strain>
    </source>
</reference>
<dbReference type="SUPFAM" id="SSF56349">
    <property type="entry name" value="DNA breaking-rejoining enzymes"/>
    <property type="match status" value="1"/>
</dbReference>
<accession>A0ABX8HIT2</accession>
<dbReference type="PROSITE" id="PS51898">
    <property type="entry name" value="TYR_RECOMBINASE"/>
    <property type="match status" value="1"/>
</dbReference>
<feature type="domain" description="Tyr recombinase" evidence="2">
    <location>
        <begin position="1"/>
        <end position="112"/>
    </location>
</feature>
<dbReference type="Pfam" id="PF00589">
    <property type="entry name" value="Phage_integrase"/>
    <property type="match status" value="1"/>
</dbReference>
<evidence type="ECO:0000313" key="3">
    <source>
        <dbReference type="EMBL" id="QWU17519.1"/>
    </source>
</evidence>
<keyword evidence="1" id="KW-0233">DNA recombination</keyword>
<organism evidence="3 4">
    <name type="scientific">Paenibacillus sophorae</name>
    <dbReference type="NCBI Taxonomy" id="1333845"/>
    <lineage>
        <taxon>Bacteria</taxon>
        <taxon>Bacillati</taxon>
        <taxon>Bacillota</taxon>
        <taxon>Bacilli</taxon>
        <taxon>Bacillales</taxon>
        <taxon>Paenibacillaceae</taxon>
        <taxon>Paenibacillus</taxon>
    </lineage>
</organism>
<protein>
    <submittedName>
        <fullName evidence="3">Tyrosine-type recombinase/integrase</fullName>
    </submittedName>
</protein>
<proteinExistence type="predicted"/>
<keyword evidence="4" id="KW-1185">Reference proteome</keyword>
<evidence type="ECO:0000313" key="4">
    <source>
        <dbReference type="Proteomes" id="UP000683429"/>
    </source>
</evidence>